<comment type="pathway">
    <text evidence="10">Protein modification; protein glycosylation.</text>
</comment>
<evidence type="ECO:0000256" key="5">
    <source>
        <dbReference type="ARBA" id="ARBA00022824"/>
    </source>
</evidence>
<comment type="function">
    <text evidence="10">Regulatory subunit of the dolichol-phosphate mannose (DPM) synthase complex; essential for the ER localization.</text>
</comment>
<comment type="subcellular location">
    <subcellularLocation>
        <location evidence="1 10">Endoplasmic reticulum membrane</location>
        <topology evidence="1 10">Multi-pass membrane protein</topology>
    </subcellularLocation>
</comment>
<protein>
    <recommendedName>
        <fullName evidence="3 10">Dolichol phosphate-mannose biosynthesis regulatory protein</fullName>
    </recommendedName>
</protein>
<evidence type="ECO:0000256" key="6">
    <source>
        <dbReference type="ARBA" id="ARBA00022989"/>
    </source>
</evidence>
<evidence type="ECO:0000313" key="12">
    <source>
        <dbReference type="RefSeq" id="XP_006818708.1"/>
    </source>
</evidence>
<evidence type="ECO:0000256" key="10">
    <source>
        <dbReference type="RuleBase" id="RU365084"/>
    </source>
</evidence>
<evidence type="ECO:0000256" key="7">
    <source>
        <dbReference type="ARBA" id="ARBA00023136"/>
    </source>
</evidence>
<evidence type="ECO:0000256" key="2">
    <source>
        <dbReference type="ARBA" id="ARBA00005478"/>
    </source>
</evidence>
<dbReference type="RefSeq" id="XP_006818708.1">
    <property type="nucleotide sequence ID" value="XM_006818645.1"/>
</dbReference>
<evidence type="ECO:0000256" key="3">
    <source>
        <dbReference type="ARBA" id="ARBA00018157"/>
    </source>
</evidence>
<gene>
    <name evidence="12" type="primary">LOC102806953</name>
</gene>
<dbReference type="InterPro" id="IPR009914">
    <property type="entry name" value="DPM2"/>
</dbReference>
<dbReference type="Proteomes" id="UP000694865">
    <property type="component" value="Unplaced"/>
</dbReference>
<name>A0ABM0MFB7_SACKO</name>
<comment type="subunit">
    <text evidence="9">Component of the dolichol-phosphate mannose (DPM) synthase complex composed of DPM1, DPM2 and DPM3; in the complex interacts directly with DPM3. Component of the glycosylphosphatidylinositol-N-acetylglucosaminyltransferase (GPI-GnT) complex composed at least by PIGA, PIGC, PIGH, PIGP, PIGQ, PIGY and DPM2. Interacts with PIGA, PIGC and PIGQ.</text>
</comment>
<keyword evidence="4 10" id="KW-0812">Transmembrane</keyword>
<keyword evidence="5 10" id="KW-0256">Endoplasmic reticulum</keyword>
<accession>A0ABM0MFB7</accession>
<feature type="transmembrane region" description="Helical" evidence="10">
    <location>
        <begin position="55"/>
        <end position="79"/>
    </location>
</feature>
<dbReference type="PANTHER" id="PTHR15039:SF11">
    <property type="entry name" value="DOLICHOL PHOSPHATE-MANNOSE BIOSYNTHESIS REGULATORY PROTEIN"/>
    <property type="match status" value="1"/>
</dbReference>
<evidence type="ECO:0000256" key="8">
    <source>
        <dbReference type="ARBA" id="ARBA00045174"/>
    </source>
</evidence>
<keyword evidence="11" id="KW-1185">Reference proteome</keyword>
<organism evidence="11 12">
    <name type="scientific">Saccoglossus kowalevskii</name>
    <name type="common">Acorn worm</name>
    <dbReference type="NCBI Taxonomy" id="10224"/>
    <lineage>
        <taxon>Eukaryota</taxon>
        <taxon>Metazoa</taxon>
        <taxon>Hemichordata</taxon>
        <taxon>Enteropneusta</taxon>
        <taxon>Harrimaniidae</taxon>
        <taxon>Saccoglossus</taxon>
    </lineage>
</organism>
<feature type="transmembrane region" description="Helical" evidence="10">
    <location>
        <begin position="12"/>
        <end position="35"/>
    </location>
</feature>
<keyword evidence="6 10" id="KW-1133">Transmembrane helix</keyword>
<keyword evidence="7 10" id="KW-0472">Membrane</keyword>
<evidence type="ECO:0000256" key="9">
    <source>
        <dbReference type="ARBA" id="ARBA00046896"/>
    </source>
</evidence>
<dbReference type="Pfam" id="PF07297">
    <property type="entry name" value="DPM2"/>
    <property type="match status" value="1"/>
</dbReference>
<evidence type="ECO:0000313" key="11">
    <source>
        <dbReference type="Proteomes" id="UP000694865"/>
    </source>
</evidence>
<sequence length="85" mass="9144">MFIPLKATGSDRILGLCIVATAGLLFAYYTIWVIFLPFVDADHVIHNLFLPRVYAITIPIVAGVIALGCLGVFVGLLAAGKKKQN</sequence>
<dbReference type="PANTHER" id="PTHR15039">
    <property type="entry name" value="DOLICHOL PHOSPHATE-MANNOSE BIOSYNTHESIS REGULATORY PROTEIN"/>
    <property type="match status" value="1"/>
</dbReference>
<comment type="function">
    <text evidence="8">Regulates the biosynthesis of dolichol phosphate-mannose. Regulatory subunit of the dolichol-phosphate mannose (DPM) synthase complex; essential for the ER localization and stable expression of DPM1. Part of the glycosylphosphatidylinositol-N-acetylglucosaminyltransferase (GPI-GnT) complex that catalyzes the transfer of N-acetylglucosamine from UDP-N-acetylglucosamine to phosphatidylinositol and participates in the first step of GPI biosynthesis. May act by regulating the GPI-GNT complex.</text>
</comment>
<reference evidence="12" key="1">
    <citation type="submission" date="2025-08" db="UniProtKB">
        <authorList>
            <consortium name="RefSeq"/>
        </authorList>
    </citation>
    <scope>IDENTIFICATION</scope>
    <source>
        <tissue evidence="12">Testes</tissue>
    </source>
</reference>
<evidence type="ECO:0000256" key="4">
    <source>
        <dbReference type="ARBA" id="ARBA00022692"/>
    </source>
</evidence>
<evidence type="ECO:0000256" key="1">
    <source>
        <dbReference type="ARBA" id="ARBA00004477"/>
    </source>
</evidence>
<comment type="similarity">
    <text evidence="2 10">Belongs to the DPM2 family.</text>
</comment>
<proteinExistence type="inferred from homology"/>
<dbReference type="GeneID" id="102806953"/>